<dbReference type="PANTHER" id="PTHR32258:SF28">
    <property type="entry name" value="PROTEIN NETWORKED 3A-RELATED"/>
    <property type="match status" value="1"/>
</dbReference>
<dbReference type="Proteomes" id="UP001154282">
    <property type="component" value="Unassembled WGS sequence"/>
</dbReference>
<reference evidence="5" key="1">
    <citation type="submission" date="2022-08" db="EMBL/GenBank/DDBJ databases">
        <authorList>
            <person name="Gutierrez-Valencia J."/>
        </authorList>
    </citation>
    <scope>NUCLEOTIDE SEQUENCE</scope>
</reference>
<sequence>MAIVDDDEDMMRKDSSHKWWWIDSSHSASPRSPWLHSTLSELNRKTKAMMKLIETEADSFAQRAEMYYKKRPELINMVQDSYKAQRSLLEQFDQLQSENRTRLPRLSLSPTSSSVSDHYYDRGGKRSTTMSLSSDDDHREPFDCKSTISSGMGDQDQDQIQTYDCCKQSTSSSHSELFHDGVVVEDSDSGAESEVDDPVVEDEAISANTGFAAQVENVEREYDEVVKKLKEEVEQVKEENRLLKGQLWQKDEEKREVIRQLSSANAKREYDEVEKKLNLKSEVEELKEENRLQKEQLSQKDEEKREVIRQLSSAMEILRLENAEARKLKKKKKQQQNNMAEERSSEKRSHHRVSFELEKLKDSIFTKLFQGSPISKGRVTVL</sequence>
<feature type="compositionally biased region" description="Basic and acidic residues" evidence="3">
    <location>
        <begin position="340"/>
        <end position="352"/>
    </location>
</feature>
<feature type="domain" description="NAB" evidence="4">
    <location>
        <begin position="17"/>
        <end position="99"/>
    </location>
</feature>
<dbReference type="Pfam" id="PF07765">
    <property type="entry name" value="KIP1"/>
    <property type="match status" value="1"/>
</dbReference>
<evidence type="ECO:0000313" key="6">
    <source>
        <dbReference type="Proteomes" id="UP001154282"/>
    </source>
</evidence>
<gene>
    <name evidence="5" type="ORF">LITE_LOCUS29543</name>
</gene>
<feature type="region of interest" description="Disordered" evidence="3">
    <location>
        <begin position="100"/>
        <end position="156"/>
    </location>
</feature>
<evidence type="ECO:0000256" key="2">
    <source>
        <dbReference type="ARBA" id="ARBA00038006"/>
    </source>
</evidence>
<comment type="caution">
    <text evidence="5">The sequence shown here is derived from an EMBL/GenBank/DDBJ whole genome shotgun (WGS) entry which is preliminary data.</text>
</comment>
<dbReference type="PROSITE" id="PS51774">
    <property type="entry name" value="NAB"/>
    <property type="match status" value="1"/>
</dbReference>
<feature type="region of interest" description="Disordered" evidence="3">
    <location>
        <begin position="326"/>
        <end position="352"/>
    </location>
</feature>
<comment type="similarity">
    <text evidence="2">Belongs to the NET family.</text>
</comment>
<feature type="compositionally biased region" description="Polar residues" evidence="3">
    <location>
        <begin position="146"/>
        <end position="156"/>
    </location>
</feature>
<protein>
    <recommendedName>
        <fullName evidence="4">NAB domain-containing protein</fullName>
    </recommendedName>
</protein>
<dbReference type="InterPro" id="IPR011684">
    <property type="entry name" value="NAB"/>
</dbReference>
<dbReference type="AlphaFoldDB" id="A0AAV0MLZ4"/>
<evidence type="ECO:0000256" key="1">
    <source>
        <dbReference type="ARBA" id="ARBA00023054"/>
    </source>
</evidence>
<dbReference type="GO" id="GO:0005774">
    <property type="term" value="C:vacuolar membrane"/>
    <property type="evidence" value="ECO:0007669"/>
    <property type="project" value="TreeGrafter"/>
</dbReference>
<evidence type="ECO:0000259" key="4">
    <source>
        <dbReference type="PROSITE" id="PS51774"/>
    </source>
</evidence>
<accession>A0AAV0MLZ4</accession>
<name>A0AAV0MLZ4_9ROSI</name>
<feature type="compositionally biased region" description="Low complexity" evidence="3">
    <location>
        <begin position="104"/>
        <end position="114"/>
    </location>
</feature>
<keyword evidence="1" id="KW-0175">Coiled coil</keyword>
<evidence type="ECO:0000256" key="3">
    <source>
        <dbReference type="SAM" id="MobiDB-lite"/>
    </source>
</evidence>
<evidence type="ECO:0000313" key="5">
    <source>
        <dbReference type="EMBL" id="CAI0447792.1"/>
    </source>
</evidence>
<organism evidence="5 6">
    <name type="scientific">Linum tenue</name>
    <dbReference type="NCBI Taxonomy" id="586396"/>
    <lineage>
        <taxon>Eukaryota</taxon>
        <taxon>Viridiplantae</taxon>
        <taxon>Streptophyta</taxon>
        <taxon>Embryophyta</taxon>
        <taxon>Tracheophyta</taxon>
        <taxon>Spermatophyta</taxon>
        <taxon>Magnoliopsida</taxon>
        <taxon>eudicotyledons</taxon>
        <taxon>Gunneridae</taxon>
        <taxon>Pentapetalae</taxon>
        <taxon>rosids</taxon>
        <taxon>fabids</taxon>
        <taxon>Malpighiales</taxon>
        <taxon>Linaceae</taxon>
        <taxon>Linum</taxon>
    </lineage>
</organism>
<proteinExistence type="inferred from homology"/>
<dbReference type="GO" id="GO:0003779">
    <property type="term" value="F:actin binding"/>
    <property type="evidence" value="ECO:0007669"/>
    <property type="project" value="InterPro"/>
</dbReference>
<dbReference type="EMBL" id="CAMGYJ010000007">
    <property type="protein sequence ID" value="CAI0447792.1"/>
    <property type="molecule type" value="Genomic_DNA"/>
</dbReference>
<dbReference type="PANTHER" id="PTHR32258">
    <property type="entry name" value="PROTEIN NETWORKED 4A"/>
    <property type="match status" value="1"/>
</dbReference>
<dbReference type="InterPro" id="IPR051861">
    <property type="entry name" value="NET_actin-binding_domain"/>
</dbReference>
<keyword evidence="6" id="KW-1185">Reference proteome</keyword>